<comment type="similarity">
    <text evidence="1">Belongs to the NmrA-type oxidoreductase family. Isoflavone reductase subfamily.</text>
</comment>
<proteinExistence type="inferred from homology"/>
<dbReference type="Gene3D" id="3.90.25.10">
    <property type="entry name" value="UDP-galactose 4-epimerase, domain 1"/>
    <property type="match status" value="1"/>
</dbReference>
<evidence type="ECO:0000256" key="3">
    <source>
        <dbReference type="ARBA" id="ARBA00023002"/>
    </source>
</evidence>
<comment type="caution">
    <text evidence="5">The sequence shown here is derived from an EMBL/GenBank/DDBJ whole genome shotgun (WGS) entry which is preliminary data.</text>
</comment>
<dbReference type="EMBL" id="ANPB02000004">
    <property type="protein sequence ID" value="KAF4484234.1"/>
    <property type="molecule type" value="Genomic_DNA"/>
</dbReference>
<gene>
    <name evidence="5" type="primary">swnN-0</name>
    <name evidence="5" type="ORF">CGGC5_v007119</name>
</gene>
<reference evidence="5 6" key="1">
    <citation type="submission" date="2012-08" db="EMBL/GenBank/DDBJ databases">
        <authorList>
            <person name="Gan P.H.P."/>
            <person name="Ikeda K."/>
            <person name="Irieda H."/>
            <person name="Narusaka M."/>
            <person name="O'Connell R.J."/>
            <person name="Narusaka Y."/>
            <person name="Takano Y."/>
            <person name="Kubo Y."/>
            <person name="Shirasu K."/>
        </authorList>
    </citation>
    <scope>NUCLEOTIDE SEQUENCE [LARGE SCALE GENOMIC DNA]</scope>
    <source>
        <strain evidence="5 6">Nara gc5</strain>
    </source>
</reference>
<name>A0A7J6J3P9_COLFN</name>
<keyword evidence="3" id="KW-0560">Oxidoreductase</keyword>
<feature type="domain" description="NmrA-like" evidence="4">
    <location>
        <begin position="3"/>
        <end position="240"/>
    </location>
</feature>
<protein>
    <submittedName>
        <fullName evidence="5">Oxidoreductase swnN</fullName>
    </submittedName>
</protein>
<evidence type="ECO:0000313" key="5">
    <source>
        <dbReference type="EMBL" id="KAF4484234.1"/>
    </source>
</evidence>
<dbReference type="GO" id="GO:0016491">
    <property type="term" value="F:oxidoreductase activity"/>
    <property type="evidence" value="ECO:0007669"/>
    <property type="project" value="UniProtKB-KW"/>
</dbReference>
<evidence type="ECO:0000313" key="6">
    <source>
        <dbReference type="Proteomes" id="UP000011096"/>
    </source>
</evidence>
<keyword evidence="2" id="KW-0521">NADP</keyword>
<evidence type="ECO:0000256" key="1">
    <source>
        <dbReference type="ARBA" id="ARBA00005725"/>
    </source>
</evidence>
<accession>A0A7J6J3P9</accession>
<dbReference type="Proteomes" id="UP000011096">
    <property type="component" value="Unassembled WGS sequence"/>
</dbReference>
<dbReference type="PANTHER" id="PTHR47706:SF4">
    <property type="entry name" value="NMRA-LIKE DOMAIN-CONTAINING PROTEIN"/>
    <property type="match status" value="1"/>
</dbReference>
<reference evidence="5 6" key="2">
    <citation type="submission" date="2020-04" db="EMBL/GenBank/DDBJ databases">
        <title>Genome sequencing and assembly of multiple isolates from the Colletotrichum gloeosporioides species complex.</title>
        <authorList>
            <person name="Gan P."/>
            <person name="Shirasu K."/>
        </authorList>
    </citation>
    <scope>NUCLEOTIDE SEQUENCE [LARGE SCALE GENOMIC DNA]</scope>
    <source>
        <strain evidence="5 6">Nara gc5</strain>
    </source>
</reference>
<dbReference type="SUPFAM" id="SSF51735">
    <property type="entry name" value="NAD(P)-binding Rossmann-fold domains"/>
    <property type="match status" value="1"/>
</dbReference>
<dbReference type="PANTHER" id="PTHR47706">
    <property type="entry name" value="NMRA-LIKE FAMILY PROTEIN"/>
    <property type="match status" value="1"/>
</dbReference>
<dbReference type="Pfam" id="PF05368">
    <property type="entry name" value="NmrA"/>
    <property type="match status" value="1"/>
</dbReference>
<dbReference type="AlphaFoldDB" id="A0A7J6J3P9"/>
<dbReference type="GeneID" id="43608569"/>
<evidence type="ECO:0000259" key="4">
    <source>
        <dbReference type="Pfam" id="PF05368"/>
    </source>
</evidence>
<organism evidence="5 6">
    <name type="scientific">Colletotrichum fructicola (strain Nara gc5)</name>
    <name type="common">Anthracnose fungus</name>
    <name type="synonym">Colletotrichum gloeosporioides (strain Nara gc5)</name>
    <dbReference type="NCBI Taxonomy" id="1213859"/>
    <lineage>
        <taxon>Eukaryota</taxon>
        <taxon>Fungi</taxon>
        <taxon>Dikarya</taxon>
        <taxon>Ascomycota</taxon>
        <taxon>Pezizomycotina</taxon>
        <taxon>Sordariomycetes</taxon>
        <taxon>Hypocreomycetidae</taxon>
        <taxon>Glomerellales</taxon>
        <taxon>Glomerellaceae</taxon>
        <taxon>Colletotrichum</taxon>
        <taxon>Colletotrichum gloeosporioides species complex</taxon>
    </lineage>
</organism>
<dbReference type="InterPro" id="IPR036291">
    <property type="entry name" value="NAD(P)-bd_dom_sf"/>
</dbReference>
<dbReference type="InParanoid" id="A0A7J6J3P9"/>
<dbReference type="Gene3D" id="3.40.50.720">
    <property type="entry name" value="NAD(P)-binding Rossmann-like Domain"/>
    <property type="match status" value="1"/>
</dbReference>
<dbReference type="InterPro" id="IPR051609">
    <property type="entry name" value="NmrA/Isoflavone_reductase-like"/>
</dbReference>
<dbReference type="OrthoDB" id="10000533at2759"/>
<dbReference type="RefSeq" id="XP_066008679.1">
    <property type="nucleotide sequence ID" value="XM_066151802.1"/>
</dbReference>
<dbReference type="InterPro" id="IPR008030">
    <property type="entry name" value="NmrA-like"/>
</dbReference>
<keyword evidence="6" id="KW-1185">Reference proteome</keyword>
<evidence type="ECO:0000256" key="2">
    <source>
        <dbReference type="ARBA" id="ARBA00022857"/>
    </source>
</evidence>
<sequence>MVVAIAGGTGDVGRTIVDQLVRSGKDFIVLCRKVPSPPSTSGPRFVAINYDDIQEASKTLEVYNVDTILSTLNIEGPSEQSQLNLIAAADLSPITRRFIPSEFAGYVPLGETIEDAMTGPGLRAAKALAKTGLVFTRVASGMFMDYFGLPNIPSHLRPFQWGLNVPARKAAIPGNGNEQFSVTYSKDLARFLDRLLDETSWPEWSIISGADTCMNELLSLAEKVTGDKFDVVYDPVEDLQTGKATLVFKDGASYGGMDSVLMAAMLGLSIAQNKMLLPKDRRLNDKFPDIQPISVDRFMAEAWAKNQG</sequence>